<protein>
    <recommendedName>
        <fullName evidence="4">Ankyrin</fullName>
    </recommendedName>
</protein>
<feature type="compositionally biased region" description="Basic residues" evidence="1">
    <location>
        <begin position="26"/>
        <end position="37"/>
    </location>
</feature>
<reference evidence="2" key="1">
    <citation type="journal article" date="2021" name="Nat. Commun.">
        <title>Genetic determinants of endophytism in the Arabidopsis root mycobiome.</title>
        <authorList>
            <person name="Mesny F."/>
            <person name="Miyauchi S."/>
            <person name="Thiergart T."/>
            <person name="Pickel B."/>
            <person name="Atanasova L."/>
            <person name="Karlsson M."/>
            <person name="Huettel B."/>
            <person name="Barry K.W."/>
            <person name="Haridas S."/>
            <person name="Chen C."/>
            <person name="Bauer D."/>
            <person name="Andreopoulos W."/>
            <person name="Pangilinan J."/>
            <person name="LaButti K."/>
            <person name="Riley R."/>
            <person name="Lipzen A."/>
            <person name="Clum A."/>
            <person name="Drula E."/>
            <person name="Henrissat B."/>
            <person name="Kohler A."/>
            <person name="Grigoriev I.V."/>
            <person name="Martin F.M."/>
            <person name="Hacquard S."/>
        </authorList>
    </citation>
    <scope>NUCLEOTIDE SEQUENCE</scope>
    <source>
        <strain evidence="2">MPI-CAGE-AT-0021</strain>
    </source>
</reference>
<comment type="caution">
    <text evidence="2">The sequence shown here is derived from an EMBL/GenBank/DDBJ whole genome shotgun (WGS) entry which is preliminary data.</text>
</comment>
<organism evidence="2 3">
    <name type="scientific">Dactylonectria estremocensis</name>
    <dbReference type="NCBI Taxonomy" id="1079267"/>
    <lineage>
        <taxon>Eukaryota</taxon>
        <taxon>Fungi</taxon>
        <taxon>Dikarya</taxon>
        <taxon>Ascomycota</taxon>
        <taxon>Pezizomycotina</taxon>
        <taxon>Sordariomycetes</taxon>
        <taxon>Hypocreomycetidae</taxon>
        <taxon>Hypocreales</taxon>
        <taxon>Nectriaceae</taxon>
        <taxon>Dactylonectria</taxon>
    </lineage>
</organism>
<proteinExistence type="predicted"/>
<evidence type="ECO:0000313" key="3">
    <source>
        <dbReference type="Proteomes" id="UP000717696"/>
    </source>
</evidence>
<keyword evidence="3" id="KW-1185">Reference proteome</keyword>
<dbReference type="AlphaFoldDB" id="A0A9P9II58"/>
<dbReference type="Proteomes" id="UP000717696">
    <property type="component" value="Unassembled WGS sequence"/>
</dbReference>
<accession>A0A9P9II58</accession>
<evidence type="ECO:0000256" key="1">
    <source>
        <dbReference type="SAM" id="MobiDB-lite"/>
    </source>
</evidence>
<dbReference type="OrthoDB" id="5153584at2759"/>
<dbReference type="InterPro" id="IPR036770">
    <property type="entry name" value="Ankyrin_rpt-contain_sf"/>
</dbReference>
<dbReference type="EMBL" id="JAGMUU010000028">
    <property type="protein sequence ID" value="KAH7120439.1"/>
    <property type="molecule type" value="Genomic_DNA"/>
</dbReference>
<dbReference type="Gene3D" id="1.25.40.20">
    <property type="entry name" value="Ankyrin repeat-containing domain"/>
    <property type="match status" value="1"/>
</dbReference>
<name>A0A9P9II58_9HYPO</name>
<feature type="compositionally biased region" description="Low complexity" evidence="1">
    <location>
        <begin position="12"/>
        <end position="24"/>
    </location>
</feature>
<feature type="compositionally biased region" description="Acidic residues" evidence="1">
    <location>
        <begin position="60"/>
        <end position="77"/>
    </location>
</feature>
<evidence type="ECO:0000313" key="2">
    <source>
        <dbReference type="EMBL" id="KAH7120439.1"/>
    </source>
</evidence>
<sequence length="678" mass="76284">MSEDSVSIDWGADSASPDSSNDSSHGFRRLSTKRPRIKSQGGLSRRTQDDNSSDGGFFNNDDDDDDDDLSNLQDSDSDLCFEPTTVPSLHSTRLGSAVAELNIQEVERLLRDDEDAMLLDERSNNLLHLIARPAKKSRGTDLHGSWQETLGATNQIVALLVKEGVNINGNNLDGLPPLLTTIGLDMHLMIHRNGEFTDMPWAEGHAIVALIEAGADVTEPRESPHGIHSILDLWIITSPVITRHPEAYDTVTKFLVERVPNLQPRTMLSPIEKLRQARMNDHTIPFERTLKILTSPNNAAYAKIDYANEAGDTPLFALLSSILPPAIAGTSAAEKLAATMQLAKAFLSAGASLDFISPKQKTVIEAASCSNWRTDEEDVDLMRSLLIFEPHINEAGHSKLINNTRTHVLAHSACLGRYRTVKFLLTHGMGDRISEAMTCATTFQRETTYFTGSILDMAFFGAQCACKRVLSDMIFRAQLNDGFFWEKDQWSRESSWETVTDDDLETTDSAGSEHELQEPLEAMDKAKPALDMDSVYKSLPMVFHEEDERRRELGESQYWGYGKLQSLLRGLGVERVATKDPRHEPTYFDATVLPRTRFSVEDLPRRDHWSFLYELEILGDDWEDIAVRELADTYNKSETWPRPAVLKRWPSLPDKLTFSRGKEEEELFFRAWHSKTTK</sequence>
<evidence type="ECO:0008006" key="4">
    <source>
        <dbReference type="Google" id="ProtNLM"/>
    </source>
</evidence>
<feature type="region of interest" description="Disordered" evidence="1">
    <location>
        <begin position="1"/>
        <end position="77"/>
    </location>
</feature>
<gene>
    <name evidence="2" type="ORF">B0J13DRAFT_567933</name>
</gene>
<dbReference type="SUPFAM" id="SSF48403">
    <property type="entry name" value="Ankyrin repeat"/>
    <property type="match status" value="1"/>
</dbReference>